<proteinExistence type="predicted"/>
<reference evidence="1" key="1">
    <citation type="journal article" date="2020" name="Stud. Mycol.">
        <title>101 Dothideomycetes genomes: a test case for predicting lifestyles and emergence of pathogens.</title>
        <authorList>
            <person name="Haridas S."/>
            <person name="Albert R."/>
            <person name="Binder M."/>
            <person name="Bloem J."/>
            <person name="Labutti K."/>
            <person name="Salamov A."/>
            <person name="Andreopoulos B."/>
            <person name="Baker S."/>
            <person name="Barry K."/>
            <person name="Bills G."/>
            <person name="Bluhm B."/>
            <person name="Cannon C."/>
            <person name="Castanera R."/>
            <person name="Culley D."/>
            <person name="Daum C."/>
            <person name="Ezra D."/>
            <person name="Gonzalez J."/>
            <person name="Henrissat B."/>
            <person name="Kuo A."/>
            <person name="Liang C."/>
            <person name="Lipzen A."/>
            <person name="Lutzoni F."/>
            <person name="Magnuson J."/>
            <person name="Mondo S."/>
            <person name="Nolan M."/>
            <person name="Ohm R."/>
            <person name="Pangilinan J."/>
            <person name="Park H.-J."/>
            <person name="Ramirez L."/>
            <person name="Alfaro M."/>
            <person name="Sun H."/>
            <person name="Tritt A."/>
            <person name="Yoshinaga Y."/>
            <person name="Zwiers L.-H."/>
            <person name="Turgeon B."/>
            <person name="Goodwin S."/>
            <person name="Spatafora J."/>
            <person name="Crous P."/>
            <person name="Grigoriev I."/>
        </authorList>
    </citation>
    <scope>NUCLEOTIDE SEQUENCE</scope>
    <source>
        <strain evidence="1">ATCC 36951</strain>
    </source>
</reference>
<dbReference type="OrthoDB" id="3643382at2759"/>
<evidence type="ECO:0000313" key="1">
    <source>
        <dbReference type="EMBL" id="KAF2172250.1"/>
    </source>
</evidence>
<dbReference type="Proteomes" id="UP000799537">
    <property type="component" value="Unassembled WGS sequence"/>
</dbReference>
<organism evidence="1 2">
    <name type="scientific">Zasmidium cellare ATCC 36951</name>
    <dbReference type="NCBI Taxonomy" id="1080233"/>
    <lineage>
        <taxon>Eukaryota</taxon>
        <taxon>Fungi</taxon>
        <taxon>Dikarya</taxon>
        <taxon>Ascomycota</taxon>
        <taxon>Pezizomycotina</taxon>
        <taxon>Dothideomycetes</taxon>
        <taxon>Dothideomycetidae</taxon>
        <taxon>Mycosphaerellales</taxon>
        <taxon>Mycosphaerellaceae</taxon>
        <taxon>Zasmidium</taxon>
    </lineage>
</organism>
<evidence type="ECO:0000313" key="2">
    <source>
        <dbReference type="Proteomes" id="UP000799537"/>
    </source>
</evidence>
<protein>
    <submittedName>
        <fullName evidence="1">Uncharacterized protein</fullName>
    </submittedName>
</protein>
<gene>
    <name evidence="1" type="ORF">M409DRAFT_17488</name>
</gene>
<dbReference type="RefSeq" id="XP_033673139.1">
    <property type="nucleotide sequence ID" value="XM_033804081.1"/>
</dbReference>
<dbReference type="AlphaFoldDB" id="A0A6A6D1D3"/>
<sequence>MSNNDATFEGLPPEIREMIYEYAFTAFNADCTALPIDILTYRRAVPNSGSLRSTNKPIFNKSRRAYLKARADLAAERKQVLADMVRNWEVLLSKRDDLNRPHDWKDFHQIDTLVKNLKSGNSTCKNHKCAIDNCYMCENPEHQTCFDCGRNAATALYGYLLNHLCPHVYRKQAPELVIPNSDGKISDHPLAKLIDSLPRKHTSRTVVHPTTGVNMSVQSWAFSYWYRQLHLQRGQDIRCCIRTRAHTRVFEMFGNIGCDADDKVLRANFEESDPMMAVYDEARKMLDYCGGTKIECESEYLKRINEWIEYRDGPEFMRKGAVARPLREG</sequence>
<keyword evidence="2" id="KW-1185">Reference proteome</keyword>
<dbReference type="GeneID" id="54557353"/>
<dbReference type="EMBL" id="ML993581">
    <property type="protein sequence ID" value="KAF2172250.1"/>
    <property type="molecule type" value="Genomic_DNA"/>
</dbReference>
<accession>A0A6A6D1D3</accession>
<name>A0A6A6D1D3_ZASCE</name>